<evidence type="ECO:0000313" key="3">
    <source>
        <dbReference type="EMBL" id="KAF5556055.1"/>
    </source>
</evidence>
<gene>
    <name evidence="3" type="ORF">FNAPI_5846</name>
</gene>
<dbReference type="GO" id="GO:0006351">
    <property type="term" value="P:DNA-templated transcription"/>
    <property type="evidence" value="ECO:0007669"/>
    <property type="project" value="InterPro"/>
</dbReference>
<name>A0A8H5JL76_9HYPO</name>
<accession>A0A8H5JL76</accession>
<dbReference type="InterPro" id="IPR007219">
    <property type="entry name" value="XnlR_reg_dom"/>
</dbReference>
<comment type="caution">
    <text evidence="3">The sequence shown here is derived from an EMBL/GenBank/DDBJ whole genome shotgun (WGS) entry which is preliminary data.</text>
</comment>
<dbReference type="GO" id="GO:0008270">
    <property type="term" value="F:zinc ion binding"/>
    <property type="evidence" value="ECO:0007669"/>
    <property type="project" value="InterPro"/>
</dbReference>
<keyword evidence="1" id="KW-0539">Nucleus</keyword>
<dbReference type="GO" id="GO:0003700">
    <property type="term" value="F:DNA-binding transcription factor activity"/>
    <property type="evidence" value="ECO:0007669"/>
    <property type="project" value="InterPro"/>
</dbReference>
<feature type="domain" description="Xylanolytic transcriptional activator regulatory" evidence="2">
    <location>
        <begin position="237"/>
        <end position="309"/>
    </location>
</feature>
<proteinExistence type="predicted"/>
<evidence type="ECO:0000259" key="2">
    <source>
        <dbReference type="SMART" id="SM00906"/>
    </source>
</evidence>
<dbReference type="InterPro" id="IPR050987">
    <property type="entry name" value="AtrR-like"/>
</dbReference>
<evidence type="ECO:0000256" key="1">
    <source>
        <dbReference type="ARBA" id="ARBA00023242"/>
    </source>
</evidence>
<reference evidence="3 4" key="1">
    <citation type="submission" date="2020-05" db="EMBL/GenBank/DDBJ databases">
        <title>Identification and distribution of gene clusters putatively required for synthesis of sphingolipid metabolism inhibitors in phylogenetically diverse species of the filamentous fungus Fusarium.</title>
        <authorList>
            <person name="Kim H.-S."/>
            <person name="Busman M."/>
            <person name="Brown D.W."/>
            <person name="Divon H."/>
            <person name="Uhlig S."/>
            <person name="Proctor R.H."/>
        </authorList>
    </citation>
    <scope>NUCLEOTIDE SEQUENCE [LARGE SCALE GENOMIC DNA]</scope>
    <source>
        <strain evidence="3 4">NRRL 25196</strain>
    </source>
</reference>
<dbReference type="SMART" id="SM00906">
    <property type="entry name" value="Fungal_trans"/>
    <property type="match status" value="1"/>
</dbReference>
<dbReference type="EMBL" id="JAAOAO010000212">
    <property type="protein sequence ID" value="KAF5556055.1"/>
    <property type="molecule type" value="Genomic_DNA"/>
</dbReference>
<dbReference type="Proteomes" id="UP000574317">
    <property type="component" value="Unassembled WGS sequence"/>
</dbReference>
<keyword evidence="4" id="KW-1185">Reference proteome</keyword>
<dbReference type="Pfam" id="PF04082">
    <property type="entry name" value="Fungal_trans"/>
    <property type="match status" value="1"/>
</dbReference>
<sequence>MSTEYGLKVCQYIIESRKRRQTSVRDMSDSIDTTHNTSEAWQNQVTAYLASIATDIQDIKKSRCPTEQGVSLENVPATLADPSIRESQECWLAWCPHAGQCYLREMNLWDSEIAHRGLKPLQEALHTYFTLLCPEYPCIDETSFNTSFGHYTSNARPGVVTLDSIQFVVMTQLLVAKVDVLESFSNSDETMPGWNRFLRAHHVMHHIIRDKRADIATLQCLVISSLYLLYVGRVEAAYDNMGIAVRLIFQLRLHDPLYPSGLSEAQILLRTKLLYSVYILDRKVSYDVGGPGRLDENFINVPLSNLSSEPFLVASISWARLLSCVDAAVSTVEAVYACHQAKSKRNIERYTVVTYLPTAMKALSAIILSTKSGLLPCIDTFDAFEKGVQLLDEIAPGSALGRRAYGALKGLIKTTTEAISDQRSLKRAADQGPPLGSDVRVMECSETTELTTIGNPEALMMVISGNLDAVG</sequence>
<dbReference type="GO" id="GO:0003677">
    <property type="term" value="F:DNA binding"/>
    <property type="evidence" value="ECO:0007669"/>
    <property type="project" value="InterPro"/>
</dbReference>
<evidence type="ECO:0000313" key="4">
    <source>
        <dbReference type="Proteomes" id="UP000574317"/>
    </source>
</evidence>
<dbReference type="PANTHER" id="PTHR46910">
    <property type="entry name" value="TRANSCRIPTION FACTOR PDR1"/>
    <property type="match status" value="1"/>
</dbReference>
<dbReference type="PANTHER" id="PTHR46910:SF11">
    <property type="entry name" value="ZN(2)-C6 FUNGAL-TYPE DOMAIN-CONTAINING PROTEIN"/>
    <property type="match status" value="1"/>
</dbReference>
<dbReference type="CDD" id="cd12148">
    <property type="entry name" value="fungal_TF_MHR"/>
    <property type="match status" value="1"/>
</dbReference>
<organism evidence="3 4">
    <name type="scientific">Fusarium napiforme</name>
    <dbReference type="NCBI Taxonomy" id="42672"/>
    <lineage>
        <taxon>Eukaryota</taxon>
        <taxon>Fungi</taxon>
        <taxon>Dikarya</taxon>
        <taxon>Ascomycota</taxon>
        <taxon>Pezizomycotina</taxon>
        <taxon>Sordariomycetes</taxon>
        <taxon>Hypocreomycetidae</taxon>
        <taxon>Hypocreales</taxon>
        <taxon>Nectriaceae</taxon>
        <taxon>Fusarium</taxon>
        <taxon>Fusarium fujikuroi species complex</taxon>
    </lineage>
</organism>
<protein>
    <recommendedName>
        <fullName evidence="2">Xylanolytic transcriptional activator regulatory domain-containing protein</fullName>
    </recommendedName>
</protein>
<dbReference type="AlphaFoldDB" id="A0A8H5JL76"/>